<protein>
    <submittedName>
        <fullName evidence="3">FHA domain-containing protein</fullName>
    </submittedName>
</protein>
<dbReference type="Pfam" id="PF16697">
    <property type="entry name" value="Yop-YscD_cpl"/>
    <property type="match status" value="1"/>
</dbReference>
<gene>
    <name evidence="3" type="ORF">SG34_026065</name>
</gene>
<accession>A0AAE9Z1B3</accession>
<feature type="transmembrane region" description="Helical" evidence="1">
    <location>
        <begin position="216"/>
        <end position="238"/>
    </location>
</feature>
<name>A0AAE9Z1B3_9GAMM</name>
<dbReference type="InterPro" id="IPR000253">
    <property type="entry name" value="FHA_dom"/>
</dbReference>
<proteinExistence type="predicted"/>
<dbReference type="RefSeq" id="WP_053046819.1">
    <property type="nucleotide sequence ID" value="NZ_CP059733.1"/>
</dbReference>
<feature type="transmembrane region" description="Helical" evidence="1">
    <location>
        <begin position="154"/>
        <end position="177"/>
    </location>
</feature>
<dbReference type="AlphaFoldDB" id="A0AAE9Z1B3"/>
<feature type="domain" description="FHA" evidence="2">
    <location>
        <begin position="25"/>
        <end position="74"/>
    </location>
</feature>
<dbReference type="InterPro" id="IPR032030">
    <property type="entry name" value="YscD_cytoplasmic_dom"/>
</dbReference>
<keyword evidence="4" id="KW-1185">Reference proteome</keyword>
<feature type="transmembrane region" description="Helical" evidence="1">
    <location>
        <begin position="250"/>
        <end position="267"/>
    </location>
</feature>
<feature type="transmembrane region" description="Helical" evidence="1">
    <location>
        <begin position="123"/>
        <end position="142"/>
    </location>
</feature>
<dbReference type="PROSITE" id="PS50006">
    <property type="entry name" value="FHA_DOMAIN"/>
    <property type="match status" value="1"/>
</dbReference>
<organism evidence="3 4">
    <name type="scientific">Thalassomonas viridans</name>
    <dbReference type="NCBI Taxonomy" id="137584"/>
    <lineage>
        <taxon>Bacteria</taxon>
        <taxon>Pseudomonadati</taxon>
        <taxon>Pseudomonadota</taxon>
        <taxon>Gammaproteobacteria</taxon>
        <taxon>Alteromonadales</taxon>
        <taxon>Colwelliaceae</taxon>
        <taxon>Thalassomonas</taxon>
    </lineage>
</organism>
<dbReference type="InterPro" id="IPR008984">
    <property type="entry name" value="SMAD_FHA_dom_sf"/>
</dbReference>
<reference evidence="3 4" key="2">
    <citation type="journal article" date="2022" name="Mar. Drugs">
        <title>Bioassay-Guided Fractionation Leads to the Detection of Cholic Acid Generated by the Rare Thalassomonas sp.</title>
        <authorList>
            <person name="Pheiffer F."/>
            <person name="Schneider Y.K."/>
            <person name="Hansen E.H."/>
            <person name="Andersen J.H."/>
            <person name="Isaksson J."/>
            <person name="Busche T."/>
            <person name="R C."/>
            <person name="Kalinowski J."/>
            <person name="Zyl L.V."/>
            <person name="Trindade M."/>
        </authorList>
    </citation>
    <scope>NUCLEOTIDE SEQUENCE [LARGE SCALE GENOMIC DNA]</scope>
    <source>
        <strain evidence="3 4">XOM25</strain>
    </source>
</reference>
<dbReference type="Gene3D" id="2.60.200.20">
    <property type="match status" value="1"/>
</dbReference>
<evidence type="ECO:0000256" key="1">
    <source>
        <dbReference type="SAM" id="Phobius"/>
    </source>
</evidence>
<keyword evidence="1" id="KW-0812">Transmembrane</keyword>
<keyword evidence="1" id="KW-1133">Transmembrane helix</keyword>
<evidence type="ECO:0000259" key="2">
    <source>
        <dbReference type="PROSITE" id="PS50006"/>
    </source>
</evidence>
<sequence length="319" mass="36005">MEIIIEEISRGHKLLSRHKLDQPRVTIGRGYQNDIILTDPHVCAKHLNLEFNGESWLAHDEDTVNGSYLEKNKQSVNHHTINSGDIISLGKSQIRILFPDHPVEESLAFSPFESLINFMRHPMMLFTSILLFSMVAGVVFYLNKPVDVTFTQLLVPAIGMTLLFALWPLVIALISHLTKNDARVWNQLGVCFAFFNLMWLSDVIESILDFNFSANWPLAGFITLLPIALAFALFWLNCYIGFHMTAARRLTIAASLTTLLFGGSYLVQMSNKPDFSIHPQYNATIMTPGFLFTPSSNVDTFIHDSQGLFTRAQQAAKEK</sequence>
<dbReference type="Proteomes" id="UP000032352">
    <property type="component" value="Chromosome"/>
</dbReference>
<evidence type="ECO:0000313" key="4">
    <source>
        <dbReference type="Proteomes" id="UP000032352"/>
    </source>
</evidence>
<reference evidence="3 4" key="1">
    <citation type="journal article" date="2015" name="Genome Announc.">
        <title>Draft Genome Sequences of Marine Isolates of Thalassomonas viridans and Thalassomonas actiniarum.</title>
        <authorList>
            <person name="Olonade I."/>
            <person name="van Zyl L.J."/>
            <person name="Trindade M."/>
        </authorList>
    </citation>
    <scope>NUCLEOTIDE SEQUENCE [LARGE SCALE GENOMIC DNA]</scope>
    <source>
        <strain evidence="3 4">XOM25</strain>
    </source>
</reference>
<evidence type="ECO:0000313" key="3">
    <source>
        <dbReference type="EMBL" id="WDE04743.1"/>
    </source>
</evidence>
<dbReference type="SUPFAM" id="SSF49879">
    <property type="entry name" value="SMAD/FHA domain"/>
    <property type="match status" value="1"/>
</dbReference>
<dbReference type="KEGG" id="tvd:SG34_026065"/>
<dbReference type="EMBL" id="CP059733">
    <property type="protein sequence ID" value="WDE04743.1"/>
    <property type="molecule type" value="Genomic_DNA"/>
</dbReference>
<keyword evidence="1" id="KW-0472">Membrane</keyword>
<feature type="transmembrane region" description="Helical" evidence="1">
    <location>
        <begin position="184"/>
        <end position="204"/>
    </location>
</feature>
<dbReference type="CDD" id="cd00060">
    <property type="entry name" value="FHA"/>
    <property type="match status" value="1"/>
</dbReference>